<gene>
    <name evidence="2" type="ORF">ONZ51_g13071</name>
</gene>
<dbReference type="Proteomes" id="UP001215151">
    <property type="component" value="Unassembled WGS sequence"/>
</dbReference>
<comment type="caution">
    <text evidence="2">The sequence shown here is derived from an EMBL/GenBank/DDBJ whole genome shotgun (WGS) entry which is preliminary data.</text>
</comment>
<evidence type="ECO:0000256" key="1">
    <source>
        <dbReference type="SAM" id="MobiDB-lite"/>
    </source>
</evidence>
<dbReference type="AlphaFoldDB" id="A0AAD7X3A6"/>
<accession>A0AAD7X3A6</accession>
<proteinExistence type="predicted"/>
<evidence type="ECO:0000313" key="3">
    <source>
        <dbReference type="Proteomes" id="UP001215151"/>
    </source>
</evidence>
<feature type="compositionally biased region" description="Low complexity" evidence="1">
    <location>
        <begin position="14"/>
        <end position="23"/>
    </location>
</feature>
<protein>
    <submittedName>
        <fullName evidence="2">Uncharacterized protein</fullName>
    </submittedName>
</protein>
<name>A0AAD7X3A6_9APHY</name>
<evidence type="ECO:0000313" key="2">
    <source>
        <dbReference type="EMBL" id="KAJ8454356.1"/>
    </source>
</evidence>
<feature type="region of interest" description="Disordered" evidence="1">
    <location>
        <begin position="1"/>
        <end position="78"/>
    </location>
</feature>
<reference evidence="2" key="1">
    <citation type="submission" date="2022-11" db="EMBL/GenBank/DDBJ databases">
        <title>Genome Sequence of Cubamyces cubensis.</title>
        <authorList>
            <person name="Buettner E."/>
        </authorList>
    </citation>
    <scope>NUCLEOTIDE SEQUENCE</scope>
    <source>
        <strain evidence="2">MPL-01</strain>
    </source>
</reference>
<dbReference type="EMBL" id="JAPEVG010000988">
    <property type="protein sequence ID" value="KAJ8454356.1"/>
    <property type="molecule type" value="Genomic_DNA"/>
</dbReference>
<sequence>MLAKLKADGFDALTPSTPTASSMRRTRRRRDTEGVAALAALGESMVSPGGSLRDESDTTPGTPPAAALDSIDEYPSSS</sequence>
<keyword evidence="3" id="KW-1185">Reference proteome</keyword>
<organism evidence="2 3">
    <name type="scientific">Trametes cubensis</name>
    <dbReference type="NCBI Taxonomy" id="1111947"/>
    <lineage>
        <taxon>Eukaryota</taxon>
        <taxon>Fungi</taxon>
        <taxon>Dikarya</taxon>
        <taxon>Basidiomycota</taxon>
        <taxon>Agaricomycotina</taxon>
        <taxon>Agaricomycetes</taxon>
        <taxon>Polyporales</taxon>
        <taxon>Polyporaceae</taxon>
        <taxon>Trametes</taxon>
    </lineage>
</organism>